<dbReference type="GO" id="GO:0005524">
    <property type="term" value="F:ATP binding"/>
    <property type="evidence" value="ECO:0007669"/>
    <property type="project" value="UniProtKB-KW"/>
</dbReference>
<keyword evidence="14" id="KW-1133">Transmembrane helix</keyword>
<dbReference type="PANTHER" id="PTHR43547">
    <property type="entry name" value="TWO-COMPONENT HISTIDINE KINASE"/>
    <property type="match status" value="1"/>
</dbReference>
<keyword evidence="7" id="KW-0067">ATP-binding</keyword>
<keyword evidence="10" id="KW-0238">DNA-binding</keyword>
<evidence type="ECO:0000256" key="4">
    <source>
        <dbReference type="ARBA" id="ARBA00022679"/>
    </source>
</evidence>
<dbReference type="CDD" id="cd17574">
    <property type="entry name" value="REC_OmpR"/>
    <property type="match status" value="1"/>
</dbReference>
<accession>A0A449I5Y2</accession>
<keyword evidence="14" id="KW-0812">Transmembrane</keyword>
<feature type="domain" description="Histidine kinase" evidence="16">
    <location>
        <begin position="421"/>
        <end position="636"/>
    </location>
</feature>
<dbReference type="InterPro" id="IPR009057">
    <property type="entry name" value="Homeodomain-like_sf"/>
</dbReference>
<dbReference type="PANTHER" id="PTHR43547:SF2">
    <property type="entry name" value="HYBRID SIGNAL TRANSDUCTION HISTIDINE KINASE C"/>
    <property type="match status" value="1"/>
</dbReference>
<evidence type="ECO:0000256" key="10">
    <source>
        <dbReference type="ARBA" id="ARBA00023125"/>
    </source>
</evidence>
<dbReference type="InterPro" id="IPR018062">
    <property type="entry name" value="HTH_AraC-typ_CS"/>
</dbReference>
<dbReference type="SMART" id="SM00342">
    <property type="entry name" value="HTH_ARAC"/>
    <property type="match status" value="1"/>
</dbReference>
<keyword evidence="13" id="KW-0175">Coiled coil</keyword>
<evidence type="ECO:0000256" key="13">
    <source>
        <dbReference type="SAM" id="Coils"/>
    </source>
</evidence>
<keyword evidence="14" id="KW-0472">Membrane</keyword>
<evidence type="ECO:0000256" key="2">
    <source>
        <dbReference type="ARBA" id="ARBA00012438"/>
    </source>
</evidence>
<evidence type="ECO:0000313" key="18">
    <source>
        <dbReference type="EMBL" id="VFB14844.1"/>
    </source>
</evidence>
<evidence type="ECO:0000256" key="9">
    <source>
        <dbReference type="ARBA" id="ARBA00023015"/>
    </source>
</evidence>
<evidence type="ECO:0000256" key="7">
    <source>
        <dbReference type="ARBA" id="ARBA00022840"/>
    </source>
</evidence>
<feature type="coiled-coil region" evidence="13">
    <location>
        <begin position="336"/>
        <end position="363"/>
    </location>
</feature>
<evidence type="ECO:0000256" key="5">
    <source>
        <dbReference type="ARBA" id="ARBA00022741"/>
    </source>
</evidence>
<dbReference type="InterPro" id="IPR001789">
    <property type="entry name" value="Sig_transdc_resp-reg_receiver"/>
</dbReference>
<dbReference type="AlphaFoldDB" id="A0A449I5Y2"/>
<dbReference type="Proteomes" id="UP000396835">
    <property type="component" value="Unassembled WGS sequence"/>
</dbReference>
<dbReference type="InterPro" id="IPR003594">
    <property type="entry name" value="HATPase_dom"/>
</dbReference>
<keyword evidence="11" id="KW-0804">Transcription</keyword>
<dbReference type="Gene3D" id="3.30.565.10">
    <property type="entry name" value="Histidine kinase-like ATPase, C-terminal domain"/>
    <property type="match status" value="1"/>
</dbReference>
<dbReference type="Gene3D" id="3.40.50.2300">
    <property type="match status" value="1"/>
</dbReference>
<dbReference type="Gene3D" id="1.10.287.130">
    <property type="match status" value="1"/>
</dbReference>
<proteinExistence type="predicted"/>
<dbReference type="SMART" id="SM00388">
    <property type="entry name" value="HisKA"/>
    <property type="match status" value="1"/>
</dbReference>
<feature type="transmembrane region" description="Helical" evidence="14">
    <location>
        <begin position="375"/>
        <end position="398"/>
    </location>
</feature>
<dbReference type="InterPro" id="IPR004358">
    <property type="entry name" value="Sig_transdc_His_kin-like_C"/>
</dbReference>
<evidence type="ECO:0000256" key="12">
    <source>
        <dbReference type="PROSITE-ProRule" id="PRU00169"/>
    </source>
</evidence>
<keyword evidence="5" id="KW-0547">Nucleotide-binding</keyword>
<dbReference type="SUPFAM" id="SSF52172">
    <property type="entry name" value="CheY-like"/>
    <property type="match status" value="1"/>
</dbReference>
<dbReference type="SMART" id="SM00387">
    <property type="entry name" value="HATPase_c"/>
    <property type="match status" value="1"/>
</dbReference>
<evidence type="ECO:0000256" key="8">
    <source>
        <dbReference type="ARBA" id="ARBA00023012"/>
    </source>
</evidence>
<dbReference type="PROSITE" id="PS50109">
    <property type="entry name" value="HIS_KIN"/>
    <property type="match status" value="1"/>
</dbReference>
<evidence type="ECO:0000313" key="19">
    <source>
        <dbReference type="Proteomes" id="UP000396835"/>
    </source>
</evidence>
<dbReference type="SUPFAM" id="SSF47384">
    <property type="entry name" value="Homodimeric domain of signal transducing histidine kinase"/>
    <property type="match status" value="1"/>
</dbReference>
<dbReference type="PROSITE" id="PS50110">
    <property type="entry name" value="RESPONSE_REGULATORY"/>
    <property type="match status" value="1"/>
</dbReference>
<evidence type="ECO:0000259" key="16">
    <source>
        <dbReference type="PROSITE" id="PS50109"/>
    </source>
</evidence>
<protein>
    <recommendedName>
        <fullName evidence="2">histidine kinase</fullName>
        <ecNumber evidence="2">2.7.13.3</ecNumber>
    </recommendedName>
</protein>
<dbReference type="Pfam" id="PF12833">
    <property type="entry name" value="HTH_18"/>
    <property type="match status" value="1"/>
</dbReference>
<keyword evidence="9" id="KW-0805">Transcription regulation</keyword>
<comment type="catalytic activity">
    <reaction evidence="1">
        <text>ATP + protein L-histidine = ADP + protein N-phospho-L-histidine.</text>
        <dbReference type="EC" id="2.7.13.3"/>
    </reaction>
</comment>
<dbReference type="InterPro" id="IPR011006">
    <property type="entry name" value="CheY-like_superfamily"/>
</dbReference>
<dbReference type="Pfam" id="PF02518">
    <property type="entry name" value="HATPase_c"/>
    <property type="match status" value="1"/>
</dbReference>
<gene>
    <name evidence="18" type="primary">evgS_12</name>
    <name evidence="18" type="ORF">NCTC7812_02412</name>
</gene>
<dbReference type="InterPro" id="IPR005467">
    <property type="entry name" value="His_kinase_dom"/>
</dbReference>
<evidence type="ECO:0000259" key="17">
    <source>
        <dbReference type="PROSITE" id="PS50110"/>
    </source>
</evidence>
<dbReference type="SMART" id="SM00448">
    <property type="entry name" value="REC"/>
    <property type="match status" value="1"/>
</dbReference>
<dbReference type="Pfam" id="PF00512">
    <property type="entry name" value="HisKA"/>
    <property type="match status" value="1"/>
</dbReference>
<evidence type="ECO:0000256" key="14">
    <source>
        <dbReference type="SAM" id="Phobius"/>
    </source>
</evidence>
<organism evidence="18 19">
    <name type="scientific">Prevotella heparinolytica</name>
    <dbReference type="NCBI Taxonomy" id="28113"/>
    <lineage>
        <taxon>Bacteria</taxon>
        <taxon>Pseudomonadati</taxon>
        <taxon>Bacteroidota</taxon>
        <taxon>Bacteroidia</taxon>
        <taxon>Bacteroidales</taxon>
        <taxon>Bacteroidaceae</taxon>
        <taxon>Bacteroides</taxon>
    </lineage>
</organism>
<dbReference type="InterPro" id="IPR019734">
    <property type="entry name" value="TPR_rpt"/>
</dbReference>
<dbReference type="EC" id="2.7.13.3" evidence="2"/>
<dbReference type="SUPFAM" id="SSF46689">
    <property type="entry name" value="Homeodomain-like"/>
    <property type="match status" value="1"/>
</dbReference>
<dbReference type="SUPFAM" id="SSF55874">
    <property type="entry name" value="ATPase domain of HSP90 chaperone/DNA topoisomerase II/histidine kinase"/>
    <property type="match status" value="1"/>
</dbReference>
<dbReference type="InterPro" id="IPR036890">
    <property type="entry name" value="HATPase_C_sf"/>
</dbReference>
<dbReference type="Pfam" id="PF00072">
    <property type="entry name" value="Response_reg"/>
    <property type="match status" value="1"/>
</dbReference>
<dbReference type="PROSITE" id="PS00041">
    <property type="entry name" value="HTH_ARAC_FAMILY_1"/>
    <property type="match status" value="1"/>
</dbReference>
<keyword evidence="8" id="KW-0902">Two-component regulatory system</keyword>
<reference evidence="18 19" key="1">
    <citation type="submission" date="2019-02" db="EMBL/GenBank/DDBJ databases">
        <authorList>
            <consortium name="Pathogen Informatics"/>
        </authorList>
    </citation>
    <scope>NUCLEOTIDE SEQUENCE [LARGE SCALE GENOMIC DNA]</scope>
    <source>
        <strain evidence="18 19">3012STDY7078512</strain>
    </source>
</reference>
<keyword evidence="3 12" id="KW-0597">Phosphoprotein</keyword>
<dbReference type="SUPFAM" id="SSF48452">
    <property type="entry name" value="TPR-like"/>
    <property type="match status" value="1"/>
</dbReference>
<dbReference type="SMART" id="SM00028">
    <property type="entry name" value="TPR"/>
    <property type="match status" value="5"/>
</dbReference>
<evidence type="ECO:0000256" key="1">
    <source>
        <dbReference type="ARBA" id="ARBA00000085"/>
    </source>
</evidence>
<keyword evidence="4 18" id="KW-0808">Transferase</keyword>
<dbReference type="InterPro" id="IPR003661">
    <property type="entry name" value="HisK_dim/P_dom"/>
</dbReference>
<evidence type="ECO:0000256" key="6">
    <source>
        <dbReference type="ARBA" id="ARBA00022777"/>
    </source>
</evidence>
<dbReference type="EMBL" id="CAACYH010000004">
    <property type="protein sequence ID" value="VFB14844.1"/>
    <property type="molecule type" value="Genomic_DNA"/>
</dbReference>
<evidence type="ECO:0000256" key="11">
    <source>
        <dbReference type="ARBA" id="ARBA00023163"/>
    </source>
</evidence>
<dbReference type="InterPro" id="IPR036097">
    <property type="entry name" value="HisK_dim/P_sf"/>
</dbReference>
<dbReference type="PROSITE" id="PS01124">
    <property type="entry name" value="HTH_ARAC_FAMILY_2"/>
    <property type="match status" value="1"/>
</dbReference>
<dbReference type="GO" id="GO:0043565">
    <property type="term" value="F:sequence-specific DNA binding"/>
    <property type="evidence" value="ECO:0007669"/>
    <property type="project" value="InterPro"/>
</dbReference>
<dbReference type="InterPro" id="IPR011990">
    <property type="entry name" value="TPR-like_helical_dom_sf"/>
</dbReference>
<dbReference type="Gene3D" id="1.10.10.60">
    <property type="entry name" value="Homeodomain-like"/>
    <property type="match status" value="1"/>
</dbReference>
<feature type="domain" description="HTH araC/xylS-type" evidence="15">
    <location>
        <begin position="827"/>
        <end position="926"/>
    </location>
</feature>
<dbReference type="GO" id="GO:0003700">
    <property type="term" value="F:DNA-binding transcription factor activity"/>
    <property type="evidence" value="ECO:0007669"/>
    <property type="project" value="InterPro"/>
</dbReference>
<feature type="modified residue" description="4-aspartylphosphate" evidence="12">
    <location>
        <position position="727"/>
    </location>
</feature>
<evidence type="ECO:0000259" key="15">
    <source>
        <dbReference type="PROSITE" id="PS01124"/>
    </source>
</evidence>
<dbReference type="GO" id="GO:0000155">
    <property type="term" value="F:phosphorelay sensor kinase activity"/>
    <property type="evidence" value="ECO:0007669"/>
    <property type="project" value="InterPro"/>
</dbReference>
<dbReference type="PRINTS" id="PR00344">
    <property type="entry name" value="BCTRLSENSOR"/>
</dbReference>
<evidence type="ECO:0000256" key="3">
    <source>
        <dbReference type="ARBA" id="ARBA00022553"/>
    </source>
</evidence>
<sequence>MQRSLIIITFDFISDCVMRKKTIYKLAILAITGLLLLSCWDTDKSRLITQEHLDIDSLEVQGVRYREQARFNEAIECHRKGLQIAMHLKDTFAIVRALNNIGTNFRRLGILDEASTYHYHALLLCEQFKDKSSVQARKNRVITLSGIGNIHLTLDNRDTADSIFRVALMEEKKLNSNLGQAMNYANLGYIFEQKGMLDSALVYYQHSMEHNRMAKSIVGISLCHNHFGRLYEKEKRWDDALREYRNAYNLMVDKSDLYHWLEACLALARVNLSKKNLPDARSYLERAEKAAKGMNSWEHLSEVYLLNYLYHEETGDCRRALDSYILNRTYADSIKNAKNQNHIQNLRIDYEREKNNRELLSVRENYRMEQRTKNIILNSTFFILFIMLVALGFLWYAFRMKSRSQRVMRHMENVRNSFFTNITHEFRTPLTVILGLSEQLQKGKLTQEEQKQGLATIVRQGKSLLELVNQLLDISKIKSELGTPEWRNGDSVAYMRMVMENYRAYSRQKQIELRFIPAETVIMMDFVPEYFCKITRNLLSNAFKYTPKGGSILVTMKQKEERLMLCVTDSGMGISKEDIPNIFNPFYQGVNSKEGLSTGIGLPLVRQIVESMGGDINVESMPGKGTTFTVSLPLKHGSTAWKAWTTEELSEEKGCMTECFDTNNFSDIQATSETSESPLVLIVEDNEDISYYIGRLLKEKYRLLYARDGEEGLEKANEFIPDLIITDLMMPQKDGYELCREVRKSELLNHIPIIIVTAKNNDSDRIEGLDAGADAYLQKPFNPDELHIHVQHLLKQRRMLREKYSRATNECEKQAVELSLNDKNFLMRLNDVIYSMLSDHDLSSDIVADRMCMSLSQLNRKVKIITGFSTSGYVLQMRLDKSKRLLASTETPIGDIALKCGFPEISYFSRIFKQTFQMTPSQYRKSNKEYLSRG</sequence>
<keyword evidence="6 18" id="KW-0418">Kinase</keyword>
<feature type="domain" description="Response regulatory" evidence="17">
    <location>
        <begin position="679"/>
        <end position="794"/>
    </location>
</feature>
<name>A0A449I5Y2_9BACE</name>
<dbReference type="Gene3D" id="1.25.40.10">
    <property type="entry name" value="Tetratricopeptide repeat domain"/>
    <property type="match status" value="2"/>
</dbReference>
<dbReference type="InterPro" id="IPR018060">
    <property type="entry name" value="HTH_AraC"/>
</dbReference>
<dbReference type="CDD" id="cd00082">
    <property type="entry name" value="HisKA"/>
    <property type="match status" value="1"/>
</dbReference>
<dbReference type="FunFam" id="3.30.565.10:FF:000037">
    <property type="entry name" value="Hybrid sensor histidine kinase/response regulator"/>
    <property type="match status" value="1"/>
</dbReference>